<accession>A0ABQ1E7J7</accession>
<evidence type="ECO:0000313" key="1">
    <source>
        <dbReference type="EMBL" id="GFZ30718.1"/>
    </source>
</evidence>
<dbReference type="Proteomes" id="UP000663802">
    <property type="component" value="Unassembled WGS sequence"/>
</dbReference>
<protein>
    <submittedName>
        <fullName evidence="1">Uncharacterized protein</fullName>
    </submittedName>
</protein>
<name>A0ABQ1E7J7_9CLOT</name>
<dbReference type="EMBL" id="BMBA01000001">
    <property type="protein sequence ID" value="GFZ30718.1"/>
    <property type="molecule type" value="Genomic_DNA"/>
</dbReference>
<proteinExistence type="predicted"/>
<gene>
    <name evidence="1" type="ORF">CSC2_12440</name>
</gene>
<comment type="caution">
    <text evidence="1">The sequence shown here is derived from an EMBL/GenBank/DDBJ whole genome shotgun (WGS) entry which is preliminary data.</text>
</comment>
<reference evidence="1 2" key="1">
    <citation type="journal article" date="2021" name="Int. J. Syst. Evol. Microbiol.">
        <title>Clostridium zeae sp. nov., isolated from corn silage.</title>
        <authorList>
            <person name="Kobayashi H."/>
            <person name="Tanizawa Y."/>
            <person name="Yagura M."/>
            <person name="Sakamoto M."/>
            <person name="Ohkuma M."/>
            <person name="Tohno M."/>
        </authorList>
    </citation>
    <scope>NUCLEOTIDE SEQUENCE [LARGE SCALE GENOMIC DNA]</scope>
    <source>
        <strain evidence="1 2">CSC2</strain>
    </source>
</reference>
<sequence length="88" mass="10142">MIFITYYKRDGEITSPCIVDENEQTLESLFGDRAGDIKQICDSISFSLEDGSKESGFLNEIIRGNYKVNLETKQLEKKSSEEFNIKYM</sequence>
<keyword evidence="2" id="KW-1185">Reference proteome</keyword>
<evidence type="ECO:0000313" key="2">
    <source>
        <dbReference type="Proteomes" id="UP000663802"/>
    </source>
</evidence>
<dbReference type="RefSeq" id="WP_206868761.1">
    <property type="nucleotide sequence ID" value="NZ_BMBA01000001.1"/>
</dbReference>
<organism evidence="1 2">
    <name type="scientific">Clostridium zeae</name>
    <dbReference type="NCBI Taxonomy" id="2759022"/>
    <lineage>
        <taxon>Bacteria</taxon>
        <taxon>Bacillati</taxon>
        <taxon>Bacillota</taxon>
        <taxon>Clostridia</taxon>
        <taxon>Eubacteriales</taxon>
        <taxon>Clostridiaceae</taxon>
        <taxon>Clostridium</taxon>
    </lineage>
</organism>